<sequence>MRFFCDRKSLCHTLALALFLLCCGLVAPLTLVHADPIAVAGRVDVRREVAQYVVVRVVDDRTGVVVRSAPLDSSRSFSFANIPSPAVSVEATVDLPDHLFELDTSASVLRSAVSTSSSITPVQLKVFTISKAGGVMQETATPAAASSFASAVFALVVLMAAWYARHSVVRVLDMISLKLPKQRKAIVVM</sequence>
<organism evidence="3 4">
    <name type="scientific">Porcisia hertigi</name>
    <dbReference type="NCBI Taxonomy" id="2761500"/>
    <lineage>
        <taxon>Eukaryota</taxon>
        <taxon>Discoba</taxon>
        <taxon>Euglenozoa</taxon>
        <taxon>Kinetoplastea</taxon>
        <taxon>Metakinetoplastina</taxon>
        <taxon>Trypanosomatida</taxon>
        <taxon>Trypanosomatidae</taxon>
        <taxon>Leishmaniinae</taxon>
        <taxon>Porcisia</taxon>
    </lineage>
</organism>
<keyword evidence="1" id="KW-0812">Transmembrane</keyword>
<dbReference type="RefSeq" id="XP_067755347.1">
    <property type="nucleotide sequence ID" value="XM_067898903.1"/>
</dbReference>
<gene>
    <name evidence="3" type="ORF">JKF63_02879</name>
</gene>
<dbReference type="AlphaFoldDB" id="A0A836LFV1"/>
<keyword evidence="1" id="KW-0472">Membrane</keyword>
<evidence type="ECO:0000313" key="3">
    <source>
        <dbReference type="EMBL" id="KAG5498593.1"/>
    </source>
</evidence>
<dbReference type="GeneID" id="94288980"/>
<protein>
    <submittedName>
        <fullName evidence="3">Uncharacterized protein</fullName>
    </submittedName>
</protein>
<proteinExistence type="predicted"/>
<accession>A0A836LFV1</accession>
<feature type="transmembrane region" description="Helical" evidence="1">
    <location>
        <begin position="143"/>
        <end position="164"/>
    </location>
</feature>
<dbReference type="KEGG" id="phet:94288980"/>
<dbReference type="EMBL" id="JAFJZO010000030">
    <property type="protein sequence ID" value="KAG5498593.1"/>
    <property type="molecule type" value="Genomic_DNA"/>
</dbReference>
<keyword evidence="2" id="KW-0732">Signal</keyword>
<feature type="chain" id="PRO_5032394212" evidence="2">
    <location>
        <begin position="35"/>
        <end position="189"/>
    </location>
</feature>
<reference evidence="3 4" key="1">
    <citation type="submission" date="2021-02" db="EMBL/GenBank/DDBJ databases">
        <title>Porcisia hertigi Genome sequencing and assembly.</title>
        <authorList>
            <person name="Almutairi H."/>
            <person name="Gatherer D."/>
        </authorList>
    </citation>
    <scope>NUCLEOTIDE SEQUENCE [LARGE SCALE GENOMIC DNA]</scope>
    <source>
        <strain evidence="3 4">C119</strain>
    </source>
</reference>
<feature type="signal peptide" evidence="2">
    <location>
        <begin position="1"/>
        <end position="34"/>
    </location>
</feature>
<evidence type="ECO:0000256" key="1">
    <source>
        <dbReference type="SAM" id="Phobius"/>
    </source>
</evidence>
<keyword evidence="1" id="KW-1133">Transmembrane helix</keyword>
<dbReference type="Proteomes" id="UP000674318">
    <property type="component" value="Unassembled WGS sequence"/>
</dbReference>
<evidence type="ECO:0000256" key="2">
    <source>
        <dbReference type="SAM" id="SignalP"/>
    </source>
</evidence>
<name>A0A836LFV1_9TRYP</name>
<comment type="caution">
    <text evidence="3">The sequence shown here is derived from an EMBL/GenBank/DDBJ whole genome shotgun (WGS) entry which is preliminary data.</text>
</comment>
<evidence type="ECO:0000313" key="4">
    <source>
        <dbReference type="Proteomes" id="UP000674318"/>
    </source>
</evidence>
<keyword evidence="4" id="KW-1185">Reference proteome</keyword>
<dbReference type="OrthoDB" id="267987at2759"/>